<evidence type="ECO:0000256" key="2">
    <source>
        <dbReference type="SAM" id="Phobius"/>
    </source>
</evidence>
<evidence type="ECO:0000313" key="4">
    <source>
        <dbReference type="Proteomes" id="UP001161017"/>
    </source>
</evidence>
<keyword evidence="2" id="KW-0472">Membrane</keyword>
<keyword evidence="4" id="KW-1185">Reference proteome</keyword>
<sequence length="505" mass="57212">MLSVSEHSETDNETKKDVCDYIDLDNEPKTDIGEHSGIDDETKKDEGDYVDLDNEPKTDIGDHSDIDDETKKDVGEHSALDNELKEEAGEPKTGAREQSNTDIETKKDAGEHFNEGNLDNERKTDVSQHSDIDNEPKTNAGEQSITDIETKTFGRNAVIQGLTFRSMKRFLLSVFVLLLLLTMFLNICIVARSGIPKDPESLVRSAPVQSEPPNLSGSYQWYEKLANHNLVSRDDDRRLPKIKREVQSFGYRVEKSHLDENVKLRLLAKIVHQSAGIDKAIEAKQGLESTLETSVKDVLSQTKSSKESLEKAERVRDEMQESSNGLIWTGMMAIRPVDRKSECSPCSDSMVSDLQEQEKQEHDEKEIIIQDRGYLSVLRNQLGGSMTDTDSRDANIALLKDQSLHFEGLQDFYDTEVDMLGTIISQHDAMTVFLDKEMDDIRAAEKGQLDLTEQRADIIRSLQIINTRVEEKAPGLREILKMREQKLKRYYGSADSWFPEVLRLS</sequence>
<dbReference type="Proteomes" id="UP001161017">
    <property type="component" value="Unassembled WGS sequence"/>
</dbReference>
<keyword evidence="2" id="KW-1133">Transmembrane helix</keyword>
<reference evidence="3" key="1">
    <citation type="journal article" date="2023" name="Genome Biol. Evol.">
        <title>First Whole Genome Sequence and Flow Cytometry Genome Size Data for the Lichen-Forming Fungus Ramalina farinacea (Ascomycota).</title>
        <authorList>
            <person name="Llewellyn T."/>
            <person name="Mian S."/>
            <person name="Hill R."/>
            <person name="Leitch I.J."/>
            <person name="Gaya E."/>
        </authorList>
    </citation>
    <scope>NUCLEOTIDE SEQUENCE</scope>
    <source>
        <strain evidence="3">LIQ254RAFAR</strain>
    </source>
</reference>
<gene>
    <name evidence="3" type="ORF">OHK93_003367</name>
</gene>
<evidence type="ECO:0000256" key="1">
    <source>
        <dbReference type="SAM" id="MobiDB-lite"/>
    </source>
</evidence>
<dbReference type="EMBL" id="JAPUFD010000017">
    <property type="protein sequence ID" value="MDI1492155.1"/>
    <property type="molecule type" value="Genomic_DNA"/>
</dbReference>
<organism evidence="3 4">
    <name type="scientific">Ramalina farinacea</name>
    <dbReference type="NCBI Taxonomy" id="258253"/>
    <lineage>
        <taxon>Eukaryota</taxon>
        <taxon>Fungi</taxon>
        <taxon>Dikarya</taxon>
        <taxon>Ascomycota</taxon>
        <taxon>Pezizomycotina</taxon>
        <taxon>Lecanoromycetes</taxon>
        <taxon>OSLEUM clade</taxon>
        <taxon>Lecanoromycetidae</taxon>
        <taxon>Lecanorales</taxon>
        <taxon>Lecanorineae</taxon>
        <taxon>Ramalinaceae</taxon>
        <taxon>Ramalina</taxon>
    </lineage>
</organism>
<feature type="compositionally biased region" description="Basic and acidic residues" evidence="1">
    <location>
        <begin position="103"/>
        <end position="136"/>
    </location>
</feature>
<dbReference type="AlphaFoldDB" id="A0AA43QXL6"/>
<comment type="caution">
    <text evidence="3">The sequence shown here is derived from an EMBL/GenBank/DDBJ whole genome shotgun (WGS) entry which is preliminary data.</text>
</comment>
<accession>A0AA43QXL6</accession>
<feature type="compositionally biased region" description="Basic and acidic residues" evidence="1">
    <location>
        <begin position="26"/>
        <end position="47"/>
    </location>
</feature>
<name>A0AA43QXL6_9LECA</name>
<feature type="compositionally biased region" description="Basic and acidic residues" evidence="1">
    <location>
        <begin position="1"/>
        <end position="19"/>
    </location>
</feature>
<protein>
    <submittedName>
        <fullName evidence="3">Uncharacterized protein</fullName>
    </submittedName>
</protein>
<keyword evidence="2" id="KW-0812">Transmembrane</keyword>
<feature type="transmembrane region" description="Helical" evidence="2">
    <location>
        <begin position="170"/>
        <end position="195"/>
    </location>
</feature>
<evidence type="ECO:0000313" key="3">
    <source>
        <dbReference type="EMBL" id="MDI1492155.1"/>
    </source>
</evidence>
<proteinExistence type="predicted"/>
<feature type="compositionally biased region" description="Basic and acidic residues" evidence="1">
    <location>
        <begin position="54"/>
        <end position="95"/>
    </location>
</feature>
<feature type="region of interest" description="Disordered" evidence="1">
    <location>
        <begin position="1"/>
        <end position="144"/>
    </location>
</feature>